<dbReference type="AlphaFoldDB" id="A0A2T3KVI0"/>
<evidence type="ECO:0000259" key="2">
    <source>
        <dbReference type="Pfam" id="PF01557"/>
    </source>
</evidence>
<reference evidence="3 4" key="1">
    <citation type="submission" date="2018-03" db="EMBL/GenBank/DDBJ databases">
        <title>Whole genome sequencing of Histamine producing bacteria.</title>
        <authorList>
            <person name="Butler K."/>
        </authorList>
    </citation>
    <scope>NUCLEOTIDE SEQUENCE [LARGE SCALE GENOMIC DNA]</scope>
    <source>
        <strain evidence="3 4">Res.4.1</strain>
    </source>
</reference>
<feature type="domain" description="Fumarylacetoacetase-like C-terminal" evidence="2">
    <location>
        <begin position="19"/>
        <end position="73"/>
    </location>
</feature>
<dbReference type="EMBL" id="PYNS01000008">
    <property type="protein sequence ID" value="PSV11057.1"/>
    <property type="molecule type" value="Genomic_DNA"/>
</dbReference>
<evidence type="ECO:0000313" key="3">
    <source>
        <dbReference type="EMBL" id="PSV11057.1"/>
    </source>
</evidence>
<dbReference type="Proteomes" id="UP000240530">
    <property type="component" value="Unassembled WGS sequence"/>
</dbReference>
<dbReference type="Pfam" id="PF01557">
    <property type="entry name" value="FAA_hydrolase"/>
    <property type="match status" value="2"/>
</dbReference>
<dbReference type="InterPro" id="IPR036663">
    <property type="entry name" value="Fumarylacetoacetase_C_sf"/>
</dbReference>
<dbReference type="PANTHER" id="PTHR11820:SF7">
    <property type="entry name" value="ACYLPYRUVASE FAHD1, MITOCHONDRIAL"/>
    <property type="match status" value="1"/>
</dbReference>
<dbReference type="GO" id="GO:0018773">
    <property type="term" value="F:acetylpyruvate hydrolase activity"/>
    <property type="evidence" value="ECO:0007669"/>
    <property type="project" value="TreeGrafter"/>
</dbReference>
<gene>
    <name evidence="3" type="ORF">C0W93_10010</name>
</gene>
<dbReference type="InterPro" id="IPR011234">
    <property type="entry name" value="Fumarylacetoacetase-like_C"/>
</dbReference>
<feature type="domain" description="Fumarylacetoacetase-like C-terminal" evidence="2">
    <location>
        <begin position="85"/>
        <end position="189"/>
    </location>
</feature>
<protein>
    <submittedName>
        <fullName evidence="3">2-keto-4-pentenoate hydratase</fullName>
    </submittedName>
</protein>
<comment type="caution">
    <text evidence="3">The sequence shown here is derived from an EMBL/GenBank/DDBJ whole genome shotgun (WGS) entry which is preliminary data.</text>
</comment>
<proteinExistence type="predicted"/>
<dbReference type="GO" id="GO:0046872">
    <property type="term" value="F:metal ion binding"/>
    <property type="evidence" value="ECO:0007669"/>
    <property type="project" value="UniProtKB-KW"/>
</dbReference>
<dbReference type="SUPFAM" id="SSF56529">
    <property type="entry name" value="FAH"/>
    <property type="match status" value="1"/>
</dbReference>
<dbReference type="RefSeq" id="WP_107184952.1">
    <property type="nucleotide sequence ID" value="NZ_CP131574.1"/>
</dbReference>
<keyword evidence="1" id="KW-0479">Metal-binding</keyword>
<evidence type="ECO:0000313" key="4">
    <source>
        <dbReference type="Proteomes" id="UP000240530"/>
    </source>
</evidence>
<evidence type="ECO:0000256" key="1">
    <source>
        <dbReference type="ARBA" id="ARBA00022723"/>
    </source>
</evidence>
<sequence length="210" mass="23203">MQSITLSSPAGERQITPSKIVCVGRNYVEHIHELGNEIPSHLVLFVKPNSAISNALNTHHGQASLHYEAEICLMYQQGQFIAAGVGLDLTKRELQSELKQKGLPWERAKAFDGSVLFSDFVPLANINDIEFELVFEQQQQVLQHGTTAQMITKPAEILKEIQSFMTLEDGDVVMTGTPKGVGMLSAGAQYTASLYMDNQRVVSESWLALD</sequence>
<organism evidence="3 4">
    <name type="scientific">Photobacterium leiognathi subsp. mandapamensis</name>
    <name type="common">Photobacterium mandapamensis</name>
    <dbReference type="NCBI Taxonomy" id="48408"/>
    <lineage>
        <taxon>Bacteria</taxon>
        <taxon>Pseudomonadati</taxon>
        <taxon>Pseudomonadota</taxon>
        <taxon>Gammaproteobacteria</taxon>
        <taxon>Vibrionales</taxon>
        <taxon>Vibrionaceae</taxon>
        <taxon>Photobacterium</taxon>
    </lineage>
</organism>
<accession>A0A2T3KVI0</accession>
<dbReference type="PANTHER" id="PTHR11820">
    <property type="entry name" value="ACYLPYRUVASE"/>
    <property type="match status" value="1"/>
</dbReference>
<name>A0A2T3KVI0_PHOLD</name>
<dbReference type="Gene3D" id="3.90.850.10">
    <property type="entry name" value="Fumarylacetoacetase-like, C-terminal domain"/>
    <property type="match status" value="1"/>
</dbReference>